<comment type="caution">
    <text evidence="10">The sequence shown here is derived from an EMBL/GenBank/DDBJ whole genome shotgun (WGS) entry which is preliminary data.</text>
</comment>
<evidence type="ECO:0000256" key="7">
    <source>
        <dbReference type="ARBA" id="ARBA00023136"/>
    </source>
</evidence>
<feature type="transmembrane region" description="Helical" evidence="8">
    <location>
        <begin position="178"/>
        <end position="198"/>
    </location>
</feature>
<dbReference type="SUPFAM" id="SSF103481">
    <property type="entry name" value="Multidrug resistance efflux transporter EmrE"/>
    <property type="match status" value="2"/>
</dbReference>
<evidence type="ECO:0000256" key="6">
    <source>
        <dbReference type="ARBA" id="ARBA00022989"/>
    </source>
</evidence>
<feature type="transmembrane region" description="Helical" evidence="8">
    <location>
        <begin position="210"/>
        <end position="230"/>
    </location>
</feature>
<evidence type="ECO:0000259" key="9">
    <source>
        <dbReference type="Pfam" id="PF00892"/>
    </source>
</evidence>
<evidence type="ECO:0000313" key="11">
    <source>
        <dbReference type="Proteomes" id="UP000554144"/>
    </source>
</evidence>
<gene>
    <name evidence="10" type="primary">rarD</name>
    <name evidence="10" type="ORF">H0A62_08020</name>
</gene>
<keyword evidence="5 8" id="KW-0812">Transmembrane</keyword>
<dbReference type="EMBL" id="JACCEV010000002">
    <property type="protein sequence ID" value="NYT85546.1"/>
    <property type="molecule type" value="Genomic_DNA"/>
</dbReference>
<proteinExistence type="inferred from homology"/>
<dbReference type="InterPro" id="IPR004626">
    <property type="entry name" value="RarD"/>
</dbReference>
<comment type="subcellular location">
    <subcellularLocation>
        <location evidence="1">Cell membrane</location>
        <topology evidence="1">Multi-pass membrane protein</topology>
    </subcellularLocation>
</comment>
<evidence type="ECO:0000313" key="10">
    <source>
        <dbReference type="EMBL" id="NYT85546.1"/>
    </source>
</evidence>
<evidence type="ECO:0000256" key="2">
    <source>
        <dbReference type="ARBA" id="ARBA00007362"/>
    </source>
</evidence>
<feature type="transmembrane region" description="Helical" evidence="8">
    <location>
        <begin position="265"/>
        <end position="289"/>
    </location>
</feature>
<feature type="transmembrane region" description="Helical" evidence="8">
    <location>
        <begin position="102"/>
        <end position="120"/>
    </location>
</feature>
<dbReference type="GO" id="GO:0005886">
    <property type="term" value="C:plasma membrane"/>
    <property type="evidence" value="ECO:0007669"/>
    <property type="project" value="UniProtKB-SubCell"/>
</dbReference>
<keyword evidence="3" id="KW-0813">Transport</keyword>
<feature type="transmembrane region" description="Helical" evidence="8">
    <location>
        <begin position="33"/>
        <end position="49"/>
    </location>
</feature>
<feature type="transmembrane region" description="Helical" evidence="8">
    <location>
        <begin position="70"/>
        <end position="90"/>
    </location>
</feature>
<feature type="domain" description="EamA" evidence="9">
    <location>
        <begin position="4"/>
        <end position="139"/>
    </location>
</feature>
<keyword evidence="6 8" id="KW-1133">Transmembrane helix</keyword>
<dbReference type="NCBIfam" id="TIGR00688">
    <property type="entry name" value="rarD"/>
    <property type="match status" value="1"/>
</dbReference>
<feature type="transmembrane region" description="Helical" evidence="8">
    <location>
        <begin position="5"/>
        <end position="21"/>
    </location>
</feature>
<evidence type="ECO:0000256" key="5">
    <source>
        <dbReference type="ARBA" id="ARBA00022692"/>
    </source>
</evidence>
<dbReference type="OrthoDB" id="3250831at2"/>
<evidence type="ECO:0000256" key="8">
    <source>
        <dbReference type="SAM" id="Phobius"/>
    </source>
</evidence>
<organism evidence="10 11">
    <name type="scientific">Pollutimonas harenae</name>
    <dbReference type="NCBI Taxonomy" id="657015"/>
    <lineage>
        <taxon>Bacteria</taxon>
        <taxon>Pseudomonadati</taxon>
        <taxon>Pseudomonadota</taxon>
        <taxon>Betaproteobacteria</taxon>
        <taxon>Burkholderiales</taxon>
        <taxon>Alcaligenaceae</taxon>
        <taxon>Pollutimonas</taxon>
    </lineage>
</organism>
<accession>A0A853GXS8</accession>
<dbReference type="InterPro" id="IPR037185">
    <property type="entry name" value="EmrE-like"/>
</dbReference>
<dbReference type="Pfam" id="PF00892">
    <property type="entry name" value="EamA"/>
    <property type="match status" value="1"/>
</dbReference>
<keyword evidence="7 8" id="KW-0472">Membrane</keyword>
<keyword evidence="4" id="KW-1003">Cell membrane</keyword>
<evidence type="ECO:0000256" key="4">
    <source>
        <dbReference type="ARBA" id="ARBA00022475"/>
    </source>
</evidence>
<dbReference type="InterPro" id="IPR000620">
    <property type="entry name" value="EamA_dom"/>
</dbReference>
<comment type="similarity">
    <text evidence="2">Belongs to the EamA transporter family.</text>
</comment>
<dbReference type="AlphaFoldDB" id="A0A853GXS8"/>
<evidence type="ECO:0000256" key="3">
    <source>
        <dbReference type="ARBA" id="ARBA00022448"/>
    </source>
</evidence>
<reference evidence="10 11" key="1">
    <citation type="submission" date="2020-07" db="EMBL/GenBank/DDBJ databases">
        <title>Taxonomic revisions and descriptions of new bacterial species based on genomic comparisons in the high-G+C-content subgroup of the family Alcaligenaceae.</title>
        <authorList>
            <person name="Szabo A."/>
            <person name="Felfoldi T."/>
        </authorList>
    </citation>
    <scope>NUCLEOTIDE SEQUENCE [LARGE SCALE GENOMIC DNA]</scope>
    <source>
        <strain evidence="10 11">DSM 25667</strain>
    </source>
</reference>
<dbReference type="Proteomes" id="UP000554144">
    <property type="component" value="Unassembled WGS sequence"/>
</dbReference>
<name>A0A853GXS8_9BURK</name>
<feature type="transmembrane region" description="Helical" evidence="8">
    <location>
        <begin position="237"/>
        <end position="259"/>
    </location>
</feature>
<protein>
    <submittedName>
        <fullName evidence="10">EamA family transporter RarD</fullName>
    </submittedName>
</protein>
<keyword evidence="11" id="KW-1185">Reference proteome</keyword>
<sequence length="301" mass="34008">MRQGVALSVLSSFLFATLYYYTTVLPPLKGTEVFAWRVLLCLPVLALVIHRARSWDEISAVYGRLRQEPVLWLLLLLSATLIGMQLWLFAWAPLNQKGLDVSMGYFLLPMVMVLLGRLFYGERLSKVQTVAVLVAALGVTHELWRSGSFSWATALVMFGYPPYFMLRRRLRMGSLSALWFDMLFMTPGALFILFSQDLSVLEQFSRFPRLFGQVPLLGVISSAALVAYISASRMLPLGLFGILGYVEPVLLFWVAFLFLHEVVSYQAWFTYVPIWVAVLLIAGEGAMAWRQSATGKKESPR</sequence>
<evidence type="ECO:0000256" key="1">
    <source>
        <dbReference type="ARBA" id="ARBA00004651"/>
    </source>
</evidence>